<evidence type="ECO:0000313" key="5">
    <source>
        <dbReference type="EMBL" id="CEK82440.1"/>
    </source>
</evidence>
<name>A0A0B7ARB6_9EUPU</name>
<dbReference type="EMBL" id="HACG01035571">
    <property type="protein sequence ID" value="CEK82436.1"/>
    <property type="molecule type" value="Transcribed_RNA"/>
</dbReference>
<accession>A0A0B7ARB6</accession>
<dbReference type="Gene3D" id="3.40.50.1220">
    <property type="entry name" value="TPP-binding domain"/>
    <property type="match status" value="1"/>
</dbReference>
<dbReference type="EMBL" id="HACG01035569">
    <property type="protein sequence ID" value="CEK82434.1"/>
    <property type="molecule type" value="Transcribed_RNA"/>
</dbReference>
<dbReference type="EMBL" id="HACG01035579">
    <property type="protein sequence ID" value="CEK82444.1"/>
    <property type="molecule type" value="Transcribed_RNA"/>
</dbReference>
<dbReference type="EMBL" id="HACG01035577">
    <property type="protein sequence ID" value="CEK82442.1"/>
    <property type="molecule type" value="Transcribed_RNA"/>
</dbReference>
<evidence type="ECO:0000313" key="7">
    <source>
        <dbReference type="EMBL" id="CEK82444.1"/>
    </source>
</evidence>
<dbReference type="SUPFAM" id="SSF52467">
    <property type="entry name" value="DHS-like NAD/FAD-binding domain"/>
    <property type="match status" value="1"/>
</dbReference>
<evidence type="ECO:0000313" key="8">
    <source>
        <dbReference type="EMBL" id="CEK82445.1"/>
    </source>
</evidence>
<gene>
    <name evidence="2" type="primary">ORF131491</name>
    <name evidence="1" type="synonym">ORF131487</name>
    <name evidence="3" type="synonym">ORF131493</name>
    <name evidence="4" type="synonym">ORF131503</name>
    <name evidence="5" type="synonym">ORF131506</name>
    <name evidence="6" type="synonym">ORF131513</name>
    <name evidence="7" type="synonym">ORF131518</name>
    <name evidence="8" type="synonym">ORF131520</name>
</gene>
<dbReference type="EMBL" id="HACG01035570">
    <property type="protein sequence ID" value="CEK82435.1"/>
    <property type="molecule type" value="Transcribed_RNA"/>
</dbReference>
<dbReference type="EMBL" id="HACG01035574">
    <property type="protein sequence ID" value="CEK82439.1"/>
    <property type="molecule type" value="Transcribed_RNA"/>
</dbReference>
<evidence type="ECO:0000313" key="2">
    <source>
        <dbReference type="EMBL" id="CEK82435.1"/>
    </source>
</evidence>
<protein>
    <submittedName>
        <fullName evidence="2">Uncharacterized protein</fullName>
    </submittedName>
</protein>
<dbReference type="AlphaFoldDB" id="A0A0B7ARB6"/>
<evidence type="ECO:0000313" key="1">
    <source>
        <dbReference type="EMBL" id="CEK82434.1"/>
    </source>
</evidence>
<reference evidence="2" key="1">
    <citation type="submission" date="2014-12" db="EMBL/GenBank/DDBJ databases">
        <title>Insight into the proteome of Arion vulgaris.</title>
        <authorList>
            <person name="Aradska J."/>
            <person name="Bulat T."/>
            <person name="Smidak R."/>
            <person name="Sarate P."/>
            <person name="Gangsoo J."/>
            <person name="Sialana F."/>
            <person name="Bilban M."/>
            <person name="Lubec G."/>
        </authorList>
    </citation>
    <scope>NUCLEOTIDE SEQUENCE</scope>
    <source>
        <tissue evidence="2">Skin</tissue>
    </source>
</reference>
<evidence type="ECO:0000313" key="3">
    <source>
        <dbReference type="EMBL" id="CEK82436.1"/>
    </source>
</evidence>
<organism evidence="2">
    <name type="scientific">Arion vulgaris</name>
    <dbReference type="NCBI Taxonomy" id="1028688"/>
    <lineage>
        <taxon>Eukaryota</taxon>
        <taxon>Metazoa</taxon>
        <taxon>Spiralia</taxon>
        <taxon>Lophotrochozoa</taxon>
        <taxon>Mollusca</taxon>
        <taxon>Gastropoda</taxon>
        <taxon>Heterobranchia</taxon>
        <taxon>Euthyneura</taxon>
        <taxon>Panpulmonata</taxon>
        <taxon>Eupulmonata</taxon>
        <taxon>Stylommatophora</taxon>
        <taxon>Helicina</taxon>
        <taxon>Arionoidea</taxon>
        <taxon>Arionidae</taxon>
        <taxon>Arion</taxon>
    </lineage>
</organism>
<dbReference type="EMBL" id="HACG01035575">
    <property type="protein sequence ID" value="CEK82440.1"/>
    <property type="molecule type" value="Transcribed_RNA"/>
</dbReference>
<proteinExistence type="predicted"/>
<dbReference type="EMBL" id="HACG01035580">
    <property type="protein sequence ID" value="CEK82445.1"/>
    <property type="molecule type" value="Transcribed_RNA"/>
</dbReference>
<evidence type="ECO:0000313" key="4">
    <source>
        <dbReference type="EMBL" id="CEK82439.1"/>
    </source>
</evidence>
<evidence type="ECO:0000313" key="6">
    <source>
        <dbReference type="EMBL" id="CEK82442.1"/>
    </source>
</evidence>
<sequence>MFTRIYNRRRVYTWFSFNLTSHKLNCLTNSQKGIMAEFLRPSSDMIKFKDCLSRAKHIVVLTGAGVSAESGVPTLEGLVDTGESGKLRI</sequence>
<dbReference type="InterPro" id="IPR029035">
    <property type="entry name" value="DHS-like_NAD/FAD-binding_dom"/>
</dbReference>